<evidence type="ECO:0000313" key="3">
    <source>
        <dbReference type="Proteomes" id="UP000029981"/>
    </source>
</evidence>
<dbReference type="AlphaFoldDB" id="A0A0A0KY87"/>
<organism evidence="2 3">
    <name type="scientific">Cucumis sativus</name>
    <name type="common">Cucumber</name>
    <dbReference type="NCBI Taxonomy" id="3659"/>
    <lineage>
        <taxon>Eukaryota</taxon>
        <taxon>Viridiplantae</taxon>
        <taxon>Streptophyta</taxon>
        <taxon>Embryophyta</taxon>
        <taxon>Tracheophyta</taxon>
        <taxon>Spermatophyta</taxon>
        <taxon>Magnoliopsida</taxon>
        <taxon>eudicotyledons</taxon>
        <taxon>Gunneridae</taxon>
        <taxon>Pentapetalae</taxon>
        <taxon>rosids</taxon>
        <taxon>fabids</taxon>
        <taxon>Cucurbitales</taxon>
        <taxon>Cucurbitaceae</taxon>
        <taxon>Benincaseae</taxon>
        <taxon>Cucumis</taxon>
    </lineage>
</organism>
<reference evidence="2 3" key="1">
    <citation type="journal article" date="2009" name="Nat. Genet.">
        <title>The genome of the cucumber, Cucumis sativus L.</title>
        <authorList>
            <person name="Huang S."/>
            <person name="Li R."/>
            <person name="Zhang Z."/>
            <person name="Li L."/>
            <person name="Gu X."/>
            <person name="Fan W."/>
            <person name="Lucas W.J."/>
            <person name="Wang X."/>
            <person name="Xie B."/>
            <person name="Ni P."/>
            <person name="Ren Y."/>
            <person name="Zhu H."/>
            <person name="Li J."/>
            <person name="Lin K."/>
            <person name="Jin W."/>
            <person name="Fei Z."/>
            <person name="Li G."/>
            <person name="Staub J."/>
            <person name="Kilian A."/>
            <person name="van der Vossen E.A."/>
            <person name="Wu Y."/>
            <person name="Guo J."/>
            <person name="He J."/>
            <person name="Jia Z."/>
            <person name="Ren Y."/>
            <person name="Tian G."/>
            <person name="Lu Y."/>
            <person name="Ruan J."/>
            <person name="Qian W."/>
            <person name="Wang M."/>
            <person name="Huang Q."/>
            <person name="Li B."/>
            <person name="Xuan Z."/>
            <person name="Cao J."/>
            <person name="Asan"/>
            <person name="Wu Z."/>
            <person name="Zhang J."/>
            <person name="Cai Q."/>
            <person name="Bai Y."/>
            <person name="Zhao B."/>
            <person name="Han Y."/>
            <person name="Li Y."/>
            <person name="Li X."/>
            <person name="Wang S."/>
            <person name="Shi Q."/>
            <person name="Liu S."/>
            <person name="Cho W.K."/>
            <person name="Kim J.Y."/>
            <person name="Xu Y."/>
            <person name="Heller-Uszynska K."/>
            <person name="Miao H."/>
            <person name="Cheng Z."/>
            <person name="Zhang S."/>
            <person name="Wu J."/>
            <person name="Yang Y."/>
            <person name="Kang H."/>
            <person name="Li M."/>
            <person name="Liang H."/>
            <person name="Ren X."/>
            <person name="Shi Z."/>
            <person name="Wen M."/>
            <person name="Jian M."/>
            <person name="Yang H."/>
            <person name="Zhang G."/>
            <person name="Yang Z."/>
            <person name="Chen R."/>
            <person name="Liu S."/>
            <person name="Li J."/>
            <person name="Ma L."/>
            <person name="Liu H."/>
            <person name="Zhou Y."/>
            <person name="Zhao J."/>
            <person name="Fang X."/>
            <person name="Li G."/>
            <person name="Fang L."/>
            <person name="Li Y."/>
            <person name="Liu D."/>
            <person name="Zheng H."/>
            <person name="Zhang Y."/>
            <person name="Qin N."/>
            <person name="Li Z."/>
            <person name="Yang G."/>
            <person name="Yang S."/>
            <person name="Bolund L."/>
            <person name="Kristiansen K."/>
            <person name="Zheng H."/>
            <person name="Li S."/>
            <person name="Zhang X."/>
            <person name="Yang H."/>
            <person name="Wang J."/>
            <person name="Sun R."/>
            <person name="Zhang B."/>
            <person name="Jiang S."/>
            <person name="Wang J."/>
            <person name="Du Y."/>
            <person name="Li S."/>
        </authorList>
    </citation>
    <scope>NUCLEOTIDE SEQUENCE [LARGE SCALE GENOMIC DNA]</scope>
    <source>
        <strain evidence="3">cv. 9930</strain>
    </source>
</reference>
<keyword evidence="3" id="KW-1185">Reference proteome</keyword>
<feature type="compositionally biased region" description="Acidic residues" evidence="1">
    <location>
        <begin position="27"/>
        <end position="36"/>
    </location>
</feature>
<feature type="compositionally biased region" description="Basic and acidic residues" evidence="1">
    <location>
        <begin position="37"/>
        <end position="50"/>
    </location>
</feature>
<dbReference type="EMBL" id="CM002925">
    <property type="protein sequence ID" value="KGN53814.1"/>
    <property type="molecule type" value="Genomic_DNA"/>
</dbReference>
<evidence type="ECO:0000256" key="1">
    <source>
        <dbReference type="SAM" id="MobiDB-lite"/>
    </source>
</evidence>
<proteinExistence type="predicted"/>
<reference evidence="2 3" key="4">
    <citation type="journal article" date="2011" name="BMC Genomics">
        <title>RNA-Seq improves annotation of protein-coding genes in the cucumber genome.</title>
        <authorList>
            <person name="Li Z."/>
            <person name="Zhang Z."/>
            <person name="Yan P."/>
            <person name="Huang S."/>
            <person name="Fei Z."/>
            <person name="Lin K."/>
        </authorList>
    </citation>
    <scope>NUCLEOTIDE SEQUENCE [LARGE SCALE GENOMIC DNA]</scope>
    <source>
        <strain evidence="3">cv. 9930</strain>
    </source>
</reference>
<accession>A0A0A0KY87</accession>
<feature type="region of interest" description="Disordered" evidence="1">
    <location>
        <begin position="25"/>
        <end position="52"/>
    </location>
</feature>
<gene>
    <name evidence="2" type="ORF">Csa_4G141220</name>
</gene>
<dbReference type="Gramene" id="KGN53814">
    <property type="protein sequence ID" value="KGN53814"/>
    <property type="gene ID" value="Csa_4G141220"/>
</dbReference>
<reference evidence="2 3" key="2">
    <citation type="journal article" date="2009" name="PLoS ONE">
        <title>An integrated genetic and cytogenetic map of the cucumber genome.</title>
        <authorList>
            <person name="Ren Y."/>
            <person name="Zhang Z."/>
            <person name="Liu J."/>
            <person name="Staub J.E."/>
            <person name="Han Y."/>
            <person name="Cheng Z."/>
            <person name="Li X."/>
            <person name="Lu J."/>
            <person name="Miao H."/>
            <person name="Kang H."/>
            <person name="Xie B."/>
            <person name="Gu X."/>
            <person name="Wang X."/>
            <person name="Du Y."/>
            <person name="Jin W."/>
            <person name="Huang S."/>
        </authorList>
    </citation>
    <scope>NUCLEOTIDE SEQUENCE [LARGE SCALE GENOMIC DNA]</scope>
    <source>
        <strain evidence="3">cv. 9930</strain>
    </source>
</reference>
<name>A0A0A0KY87_CUCSA</name>
<sequence>MLINIYVLLFSNKVSLSRIKRAKRVEESEEEVEDQGEQEKTESLEDKKEEDAIDEAAGRYHKKGRIKIIHKRGK</sequence>
<protein>
    <submittedName>
        <fullName evidence="2">Uncharacterized protein</fullName>
    </submittedName>
</protein>
<dbReference type="Proteomes" id="UP000029981">
    <property type="component" value="Chromosome 4"/>
</dbReference>
<reference evidence="2 3" key="3">
    <citation type="journal article" date="2010" name="BMC Genomics">
        <title>Transcriptome sequencing and comparative analysis of cucumber flowers with different sex types.</title>
        <authorList>
            <person name="Guo S."/>
            <person name="Zheng Y."/>
            <person name="Joung J.G."/>
            <person name="Liu S."/>
            <person name="Zhang Z."/>
            <person name="Crasta O.R."/>
            <person name="Sobral B.W."/>
            <person name="Xu Y."/>
            <person name="Huang S."/>
            <person name="Fei Z."/>
        </authorList>
    </citation>
    <scope>NUCLEOTIDE SEQUENCE [LARGE SCALE GENOMIC DNA]</scope>
    <source>
        <strain evidence="3">cv. 9930</strain>
    </source>
</reference>
<evidence type="ECO:0000313" key="2">
    <source>
        <dbReference type="EMBL" id="KGN53814.1"/>
    </source>
</evidence>